<feature type="domain" description="Nitroreductase" evidence="3">
    <location>
        <begin position="83"/>
        <end position="165"/>
    </location>
</feature>
<dbReference type="PANTHER" id="PTHR43673">
    <property type="entry name" value="NAD(P)H NITROREDUCTASE YDGI-RELATED"/>
    <property type="match status" value="1"/>
</dbReference>
<comment type="similarity">
    <text evidence="1">Belongs to the nitroreductase family.</text>
</comment>
<keyword evidence="2" id="KW-0560">Oxidoreductase</keyword>
<dbReference type="AlphaFoldDB" id="A0A1F6V6J8"/>
<evidence type="ECO:0000256" key="2">
    <source>
        <dbReference type="ARBA" id="ARBA00023002"/>
    </source>
</evidence>
<evidence type="ECO:0000313" key="4">
    <source>
        <dbReference type="EMBL" id="OGI65084.1"/>
    </source>
</evidence>
<accession>A0A1F6V6J8</accession>
<reference evidence="4 5" key="1">
    <citation type="journal article" date="2016" name="Nat. Commun.">
        <title>Thousands of microbial genomes shed light on interconnected biogeochemical processes in an aquifer system.</title>
        <authorList>
            <person name="Anantharaman K."/>
            <person name="Brown C.T."/>
            <person name="Hug L.A."/>
            <person name="Sharon I."/>
            <person name="Castelle C.J."/>
            <person name="Probst A.J."/>
            <person name="Thomas B.C."/>
            <person name="Singh A."/>
            <person name="Wilkins M.J."/>
            <person name="Karaoz U."/>
            <person name="Brodie E.L."/>
            <person name="Williams K.H."/>
            <person name="Hubbard S.S."/>
            <person name="Banfield J.F."/>
        </authorList>
    </citation>
    <scope>NUCLEOTIDE SEQUENCE [LARGE SCALE GENOMIC DNA]</scope>
</reference>
<dbReference type="CDD" id="cd02138">
    <property type="entry name" value="TdsD-like"/>
    <property type="match status" value="1"/>
</dbReference>
<dbReference type="SUPFAM" id="SSF55469">
    <property type="entry name" value="FMN-dependent nitroreductase-like"/>
    <property type="match status" value="1"/>
</dbReference>
<sequence>MKLQSIAKKIRKPMTSNTDISPLFYTRWSPRAMSGESIPKEELLPLFEAARWAPSSYNNQPWRFIIATGEQKEKCMDFLIDFNKQWCKNAAALIIILSAKNFTHNNQPAQTHSFDTGAAWMSLALEGARRNLVVHGMQGFDYDKVKQTLQIPDTYQVEAMCAIGKFAKKSVLPKDMQDKEKPSGRKEVSEFVNWEGKFEWG</sequence>
<dbReference type="Gene3D" id="3.40.109.10">
    <property type="entry name" value="NADH Oxidase"/>
    <property type="match status" value="1"/>
</dbReference>
<dbReference type="Pfam" id="PF00881">
    <property type="entry name" value="Nitroreductase"/>
    <property type="match status" value="2"/>
</dbReference>
<name>A0A1F6V6J8_9BACT</name>
<dbReference type="PANTHER" id="PTHR43673:SF10">
    <property type="entry name" value="NADH DEHYDROGENASE_NAD(P)H NITROREDUCTASE XCC3605-RELATED"/>
    <property type="match status" value="1"/>
</dbReference>
<evidence type="ECO:0000259" key="3">
    <source>
        <dbReference type="Pfam" id="PF00881"/>
    </source>
</evidence>
<dbReference type="GO" id="GO:0016491">
    <property type="term" value="F:oxidoreductase activity"/>
    <property type="evidence" value="ECO:0007669"/>
    <property type="project" value="UniProtKB-KW"/>
</dbReference>
<comment type="caution">
    <text evidence="4">The sequence shown here is derived from an EMBL/GenBank/DDBJ whole genome shotgun (WGS) entry which is preliminary data.</text>
</comment>
<evidence type="ECO:0000256" key="1">
    <source>
        <dbReference type="ARBA" id="ARBA00007118"/>
    </source>
</evidence>
<dbReference type="InterPro" id="IPR000415">
    <property type="entry name" value="Nitroreductase-like"/>
</dbReference>
<gene>
    <name evidence="4" type="ORF">A2642_03165</name>
</gene>
<dbReference type="EMBL" id="MFTJ01000030">
    <property type="protein sequence ID" value="OGI65084.1"/>
    <property type="molecule type" value="Genomic_DNA"/>
</dbReference>
<organism evidence="4 5">
    <name type="scientific">Candidatus Nomurabacteria bacterium RIFCSPHIGHO2_01_FULL_39_10</name>
    <dbReference type="NCBI Taxonomy" id="1801733"/>
    <lineage>
        <taxon>Bacteria</taxon>
        <taxon>Candidatus Nomuraibacteriota</taxon>
    </lineage>
</organism>
<proteinExistence type="inferred from homology"/>
<dbReference type="Proteomes" id="UP000178700">
    <property type="component" value="Unassembled WGS sequence"/>
</dbReference>
<feature type="domain" description="Nitroreductase" evidence="3">
    <location>
        <begin position="26"/>
        <end position="79"/>
    </location>
</feature>
<dbReference type="InterPro" id="IPR029479">
    <property type="entry name" value="Nitroreductase"/>
</dbReference>
<protein>
    <submittedName>
        <fullName evidence="4">Nitroreductase</fullName>
    </submittedName>
</protein>
<evidence type="ECO:0000313" key="5">
    <source>
        <dbReference type="Proteomes" id="UP000178700"/>
    </source>
</evidence>